<evidence type="ECO:0000313" key="2">
    <source>
        <dbReference type="Proteomes" id="UP001234202"/>
    </source>
</evidence>
<dbReference type="EMBL" id="JASBWV010000004">
    <property type="protein sequence ID" value="KAJ9126771.1"/>
    <property type="molecule type" value="Genomic_DNA"/>
</dbReference>
<comment type="caution">
    <text evidence="1">The sequence shown here is derived from an EMBL/GenBank/DDBJ whole genome shotgun (WGS) entry which is preliminary data.</text>
</comment>
<protein>
    <submittedName>
        <fullName evidence="1">Uncharacterized protein</fullName>
    </submittedName>
</protein>
<accession>A0ACC2XT03</accession>
<name>A0ACC2XT03_9TREE</name>
<dbReference type="Proteomes" id="UP001234202">
    <property type="component" value="Unassembled WGS sequence"/>
</dbReference>
<proteinExistence type="predicted"/>
<reference evidence="1" key="1">
    <citation type="submission" date="2023-04" db="EMBL/GenBank/DDBJ databases">
        <title>Draft Genome sequencing of Naganishia species isolated from polar environments using Oxford Nanopore Technology.</title>
        <authorList>
            <person name="Leo P."/>
            <person name="Venkateswaran K."/>
        </authorList>
    </citation>
    <scope>NUCLEOTIDE SEQUENCE</scope>
    <source>
        <strain evidence="1">DBVPG 5303</strain>
    </source>
</reference>
<sequence length="507" mass="56174">MPAHTARSRSLQQQDSVLRDPRMAERKENSFSAAGQTRYHPYAKEHIVQGNLGIRTAYQISENGQKTHPDWKYRGNSYGDVGLESSDGVLFWVPPYILMAFSDTLRERYIHSRNSRKHATTEASRSRVSAAPGERRMNIVFDMQTTHHRVLAMFLAFTKGDHNAIEIFTALQYRQCVSFAQTYHTQHFLTLLTEKALPKVIDLDPMGTWAYACETDDDHLAKQCFPHMADHWCISVESESRCASWSVFATGVYVADTPMKCADAFASQIGLAKFRAFLSACDKALNSASRNGSTLQEQSQQDEAVLSTRMLVEFETGFIVVEGKGMWEQIYRDTMASAAFNAVENDIIVWADDLEETASGETMSDLDAPDGETAHNQRFNGVSTPSENSGSSVRSDRVLAENSDPGAAGETESDAMVSPQLVFQSASHGISPRQRIHSSGSFPPAHSGSPDQHAANGDMMLGNMPNGYAYDQRNRDRNLELPGDSMDPNDPESDEAMEDDSHDATAV</sequence>
<evidence type="ECO:0000313" key="1">
    <source>
        <dbReference type="EMBL" id="KAJ9126771.1"/>
    </source>
</evidence>
<keyword evidence="2" id="KW-1185">Reference proteome</keyword>
<gene>
    <name evidence="1" type="ORF">QFC24_001803</name>
</gene>
<organism evidence="1 2">
    <name type="scientific">Naganishia onofrii</name>
    <dbReference type="NCBI Taxonomy" id="1851511"/>
    <lineage>
        <taxon>Eukaryota</taxon>
        <taxon>Fungi</taxon>
        <taxon>Dikarya</taxon>
        <taxon>Basidiomycota</taxon>
        <taxon>Agaricomycotina</taxon>
        <taxon>Tremellomycetes</taxon>
        <taxon>Filobasidiales</taxon>
        <taxon>Filobasidiaceae</taxon>
        <taxon>Naganishia</taxon>
    </lineage>
</organism>